<comment type="catalytic activity">
    <reaction evidence="9">
        <text>(6R)-NADPHX = (6S)-NADPHX</text>
        <dbReference type="Rhea" id="RHEA:32227"/>
        <dbReference type="ChEBI" id="CHEBI:64076"/>
        <dbReference type="ChEBI" id="CHEBI:64077"/>
        <dbReference type="EC" id="5.1.99.6"/>
    </reaction>
</comment>
<comment type="pathway">
    <text evidence="2">Cofactor metabolism; pyridoxal 5'-phosphate salvage; pyridoxal 5'-phosphate from pyridoxamine 5'-phosphate: step 1/1.</text>
</comment>
<keyword evidence="5" id="KW-0285">Flavoprotein</keyword>
<evidence type="ECO:0000256" key="4">
    <source>
        <dbReference type="ARBA" id="ARBA00011738"/>
    </source>
</evidence>
<feature type="binding site" evidence="9">
    <location>
        <begin position="153"/>
        <end position="157"/>
    </location>
    <ligand>
        <name>(6S)-NADPHX</name>
        <dbReference type="ChEBI" id="CHEBI:64076"/>
    </ligand>
</feature>
<dbReference type="InterPro" id="IPR019740">
    <property type="entry name" value="Pyridox_Oxase_CS"/>
</dbReference>
<comment type="cofactor">
    <cofactor evidence="1">
        <name>FMN</name>
        <dbReference type="ChEBI" id="CHEBI:58210"/>
    </cofactor>
</comment>
<evidence type="ECO:0000256" key="6">
    <source>
        <dbReference type="ARBA" id="ARBA00022643"/>
    </source>
</evidence>
<keyword evidence="12" id="KW-1185">Reference proteome</keyword>
<feature type="binding site" evidence="9">
    <location>
        <position position="218"/>
    </location>
    <ligand>
        <name>K(+)</name>
        <dbReference type="ChEBI" id="CHEBI:29103"/>
    </ligand>
</feature>
<protein>
    <recommendedName>
        <fullName evidence="9">NAD(P)H-hydrate epimerase</fullName>
        <ecNumber evidence="9">5.1.99.6</ecNumber>
    </recommendedName>
    <alternativeName>
        <fullName evidence="9">NAD(P)HX epimerase</fullName>
    </alternativeName>
</protein>
<dbReference type="InterPro" id="IPR004443">
    <property type="entry name" value="YjeF_N_dom"/>
</dbReference>
<comment type="subunit">
    <text evidence="4">Homodimer.</text>
</comment>
<dbReference type="AlphaFoldDB" id="A0A2R6WD58"/>
<dbReference type="FunFam" id="3.40.50.10260:FF:000006">
    <property type="entry name" value="NAD(P)H-hydrate epimerase"/>
    <property type="match status" value="1"/>
</dbReference>
<keyword evidence="9" id="KW-0547">Nucleotide-binding</keyword>
<dbReference type="Gene3D" id="2.30.110.10">
    <property type="entry name" value="Electron Transport, Fmn-binding Protein, Chain A"/>
    <property type="match status" value="1"/>
</dbReference>
<evidence type="ECO:0000256" key="8">
    <source>
        <dbReference type="ARBA" id="ARBA00023096"/>
    </source>
</evidence>
<dbReference type="PANTHER" id="PTHR10851:SF0">
    <property type="entry name" value="PYRIDOXINE-5'-PHOSPHATE OXIDASE"/>
    <property type="match status" value="1"/>
</dbReference>
<dbReference type="NCBIfam" id="TIGR00558">
    <property type="entry name" value="pdxH"/>
    <property type="match status" value="1"/>
</dbReference>
<dbReference type="PANTHER" id="PTHR10851">
    <property type="entry name" value="PYRIDOXINE-5-PHOSPHATE OXIDASE"/>
    <property type="match status" value="1"/>
</dbReference>
<evidence type="ECO:0000256" key="5">
    <source>
        <dbReference type="ARBA" id="ARBA00022630"/>
    </source>
</evidence>
<dbReference type="InterPro" id="IPR011576">
    <property type="entry name" value="Pyridox_Oxase_N"/>
</dbReference>
<dbReference type="InterPro" id="IPR012349">
    <property type="entry name" value="Split_barrel_FMN-bd"/>
</dbReference>
<feature type="domain" description="YjeF N-terminal" evidence="10">
    <location>
        <begin position="98"/>
        <end position="318"/>
    </location>
</feature>
<sequence length="553" mass="61313">MQCTTSTVSQWSSAPLSVTCHQLPNQHSPSVKKVAAACWIKSVEEKNSRQLHSFRSCRQYTTISSNQLSHRHLQTRAAGHTMTEISKHSKEPDSISYLSQADAAAIDELLMGPLGFSVDQLMELAGLSVASAIAEVYGVNEHPRILVICGPGNNGGDGLVAARHLHHFGYKPSIVYPKRTDKPLYHGLVTQLESLSVPFLSEADLPHHLKDDFDIVVDAMFGFSFKGKPRPPFDTLLQRLQVSNDSGAEDAGVPFVVSIDIPSGWHVEEGDTEETGLMPDMLVSLTAPKKCAKHFRGAHHFLGGRFVPPAVVEKYGLQLPAYTGSSMCVRIGKQTSIDVAALRENYVGAVLLEEQAILDPIKQFQVWFEDAVSAGVHEPNAMTLATADAEGNPSARMVLLKGYDERGFVWYTNYGSRKAGELSDNPRAALVFFWDKFNRSVRIEGPVEKVPEEESDNYFHSRPRGSQIGAMVSSQSSVIEGRHVLDQCYKDLVDKYADGAVIPKPDYWGGYRLHPVRIEFWQGRESRLHDRLRYTLTSRGGENKTWSIERLAP</sequence>
<dbReference type="GO" id="GO:0010181">
    <property type="term" value="F:FMN binding"/>
    <property type="evidence" value="ECO:0007669"/>
    <property type="project" value="InterPro"/>
</dbReference>
<evidence type="ECO:0000256" key="3">
    <source>
        <dbReference type="ARBA" id="ARBA00005037"/>
    </source>
</evidence>
<dbReference type="Proteomes" id="UP000244005">
    <property type="component" value="Unassembled WGS sequence"/>
</dbReference>
<organism evidence="11 12">
    <name type="scientific">Marchantia polymorpha</name>
    <name type="common">Common liverwort</name>
    <name type="synonym">Marchantia aquatica</name>
    <dbReference type="NCBI Taxonomy" id="3197"/>
    <lineage>
        <taxon>Eukaryota</taxon>
        <taxon>Viridiplantae</taxon>
        <taxon>Streptophyta</taxon>
        <taxon>Embryophyta</taxon>
        <taxon>Marchantiophyta</taxon>
        <taxon>Marchantiopsida</taxon>
        <taxon>Marchantiidae</taxon>
        <taxon>Marchantiales</taxon>
        <taxon>Marchantiaceae</taxon>
        <taxon>Marchantia</taxon>
    </lineage>
</organism>
<keyword evidence="9" id="KW-0520">NAD</keyword>
<keyword evidence="9" id="KW-0413">Isomerase</keyword>
<comment type="pathway">
    <text evidence="3">Cofactor metabolism; pyridoxal 5'-phosphate salvage; pyridoxal 5'-phosphate from pyridoxine 5'-phosphate: step 1/1.</text>
</comment>
<name>A0A2R6WD58_MARPO</name>
<dbReference type="EMBL" id="KZ772779">
    <property type="protein sequence ID" value="PTQ31762.1"/>
    <property type="molecule type" value="Genomic_DNA"/>
</dbReference>
<dbReference type="Pfam" id="PF10590">
    <property type="entry name" value="PNP_phzG_C"/>
    <property type="match status" value="1"/>
</dbReference>
<evidence type="ECO:0000256" key="2">
    <source>
        <dbReference type="ARBA" id="ARBA00004738"/>
    </source>
</evidence>
<dbReference type="Gramene" id="Mp1g29150.3">
    <property type="protein sequence ID" value="Mp1g29150.3.cds"/>
    <property type="gene ID" value="Mp1g29150"/>
</dbReference>
<reference evidence="12" key="1">
    <citation type="journal article" date="2017" name="Cell">
        <title>Insights into land plant evolution garnered from the Marchantia polymorpha genome.</title>
        <authorList>
            <person name="Bowman J.L."/>
            <person name="Kohchi T."/>
            <person name="Yamato K.T."/>
            <person name="Jenkins J."/>
            <person name="Shu S."/>
            <person name="Ishizaki K."/>
            <person name="Yamaoka S."/>
            <person name="Nishihama R."/>
            <person name="Nakamura Y."/>
            <person name="Berger F."/>
            <person name="Adam C."/>
            <person name="Aki S.S."/>
            <person name="Althoff F."/>
            <person name="Araki T."/>
            <person name="Arteaga-Vazquez M.A."/>
            <person name="Balasubrmanian S."/>
            <person name="Barry K."/>
            <person name="Bauer D."/>
            <person name="Boehm C.R."/>
            <person name="Briginshaw L."/>
            <person name="Caballero-Perez J."/>
            <person name="Catarino B."/>
            <person name="Chen F."/>
            <person name="Chiyoda S."/>
            <person name="Chovatia M."/>
            <person name="Davies K.M."/>
            <person name="Delmans M."/>
            <person name="Demura T."/>
            <person name="Dierschke T."/>
            <person name="Dolan L."/>
            <person name="Dorantes-Acosta A.E."/>
            <person name="Eklund D.M."/>
            <person name="Florent S.N."/>
            <person name="Flores-Sandoval E."/>
            <person name="Fujiyama A."/>
            <person name="Fukuzawa H."/>
            <person name="Galik B."/>
            <person name="Grimanelli D."/>
            <person name="Grimwood J."/>
            <person name="Grossniklaus U."/>
            <person name="Hamada T."/>
            <person name="Haseloff J."/>
            <person name="Hetherington A.J."/>
            <person name="Higo A."/>
            <person name="Hirakawa Y."/>
            <person name="Hundley H.N."/>
            <person name="Ikeda Y."/>
            <person name="Inoue K."/>
            <person name="Inoue S.I."/>
            <person name="Ishida S."/>
            <person name="Jia Q."/>
            <person name="Kakita M."/>
            <person name="Kanazawa T."/>
            <person name="Kawai Y."/>
            <person name="Kawashima T."/>
            <person name="Kennedy M."/>
            <person name="Kinose K."/>
            <person name="Kinoshita T."/>
            <person name="Kohara Y."/>
            <person name="Koide E."/>
            <person name="Komatsu K."/>
            <person name="Kopischke S."/>
            <person name="Kubo M."/>
            <person name="Kyozuka J."/>
            <person name="Lagercrantz U."/>
            <person name="Lin S.S."/>
            <person name="Lindquist E."/>
            <person name="Lipzen A.M."/>
            <person name="Lu C.W."/>
            <person name="De Luna E."/>
            <person name="Martienssen R.A."/>
            <person name="Minamino N."/>
            <person name="Mizutani M."/>
            <person name="Mizutani M."/>
            <person name="Mochizuki N."/>
            <person name="Monte I."/>
            <person name="Mosher R."/>
            <person name="Nagasaki H."/>
            <person name="Nakagami H."/>
            <person name="Naramoto S."/>
            <person name="Nishitani K."/>
            <person name="Ohtani M."/>
            <person name="Okamoto T."/>
            <person name="Okumura M."/>
            <person name="Phillips J."/>
            <person name="Pollak B."/>
            <person name="Reinders A."/>
            <person name="Rovekamp M."/>
            <person name="Sano R."/>
            <person name="Sawa S."/>
            <person name="Schmid M.W."/>
            <person name="Shirakawa M."/>
            <person name="Solano R."/>
            <person name="Spunde A."/>
            <person name="Suetsugu N."/>
            <person name="Sugano S."/>
            <person name="Sugiyama A."/>
            <person name="Sun R."/>
            <person name="Suzuki Y."/>
            <person name="Takenaka M."/>
            <person name="Takezawa D."/>
            <person name="Tomogane H."/>
            <person name="Tsuzuki M."/>
            <person name="Ueda T."/>
            <person name="Umeda M."/>
            <person name="Ward J.M."/>
            <person name="Watanabe Y."/>
            <person name="Yazaki K."/>
            <person name="Yokoyama R."/>
            <person name="Yoshitake Y."/>
            <person name="Yotsui I."/>
            <person name="Zachgo S."/>
            <person name="Schmutz J."/>
        </authorList>
    </citation>
    <scope>NUCLEOTIDE SEQUENCE [LARGE SCALE GENOMIC DNA]</scope>
    <source>
        <strain evidence="12">Tak-1</strain>
    </source>
</reference>
<dbReference type="Gramene" id="Mp1g29150.2">
    <property type="protein sequence ID" value="Mp1g29150.2.cds"/>
    <property type="gene ID" value="Mp1g29150"/>
</dbReference>
<dbReference type="InterPro" id="IPR036652">
    <property type="entry name" value="YjeF_N_dom_sf"/>
</dbReference>
<dbReference type="HAMAP" id="MF_01629">
    <property type="entry name" value="PdxH"/>
    <property type="match status" value="1"/>
</dbReference>
<feature type="binding site" evidence="9">
    <location>
        <position position="260"/>
    </location>
    <ligand>
        <name>(6S)-NADPHX</name>
        <dbReference type="ChEBI" id="CHEBI:64076"/>
    </ligand>
</feature>
<evidence type="ECO:0000313" key="12">
    <source>
        <dbReference type="Proteomes" id="UP000244005"/>
    </source>
</evidence>
<dbReference type="NCBIfam" id="TIGR00197">
    <property type="entry name" value="yjeF_nterm"/>
    <property type="match status" value="1"/>
</dbReference>
<keyword evidence="8" id="KW-0664">Pyridoxine biosynthesis</keyword>
<evidence type="ECO:0000256" key="9">
    <source>
        <dbReference type="HAMAP-Rule" id="MF_03159"/>
    </source>
</evidence>
<comment type="similarity">
    <text evidence="9">Belongs to the NnrE/AIBP family.</text>
</comment>
<gene>
    <name evidence="11" type="ORF">MARPO_0107s0030</name>
</gene>
<dbReference type="SUPFAM" id="SSF50475">
    <property type="entry name" value="FMN-binding split barrel"/>
    <property type="match status" value="1"/>
</dbReference>
<dbReference type="Pfam" id="PF03853">
    <property type="entry name" value="YjeF_N"/>
    <property type="match status" value="1"/>
</dbReference>
<dbReference type="EC" id="5.1.99.6" evidence="9"/>
<dbReference type="PROSITE" id="PS51385">
    <property type="entry name" value="YJEF_N"/>
    <property type="match status" value="1"/>
</dbReference>
<dbReference type="GO" id="GO:0008615">
    <property type="term" value="P:pyridoxine biosynthetic process"/>
    <property type="evidence" value="ECO:0007669"/>
    <property type="project" value="UniProtKB-KW"/>
</dbReference>
<evidence type="ECO:0000256" key="7">
    <source>
        <dbReference type="ARBA" id="ARBA00023002"/>
    </source>
</evidence>
<comment type="catalytic activity">
    <reaction evidence="9">
        <text>(6R)-NADHX = (6S)-NADHX</text>
        <dbReference type="Rhea" id="RHEA:32215"/>
        <dbReference type="ChEBI" id="CHEBI:64074"/>
        <dbReference type="ChEBI" id="CHEBI:64075"/>
        <dbReference type="EC" id="5.1.99.6"/>
    </reaction>
</comment>
<dbReference type="GO" id="GO:0046872">
    <property type="term" value="F:metal ion binding"/>
    <property type="evidence" value="ECO:0007669"/>
    <property type="project" value="UniProtKB-KW"/>
</dbReference>
<keyword evidence="7" id="KW-0560">Oxidoreductase</keyword>
<dbReference type="EMBL" id="KZ772779">
    <property type="protein sequence ID" value="PTQ31763.1"/>
    <property type="molecule type" value="Genomic_DNA"/>
</dbReference>
<dbReference type="GO" id="GO:0004733">
    <property type="term" value="F:pyridoxamine phosphate oxidase activity"/>
    <property type="evidence" value="ECO:0007669"/>
    <property type="project" value="InterPro"/>
</dbReference>
<dbReference type="SUPFAM" id="SSF64153">
    <property type="entry name" value="YjeF N-terminal domain-like"/>
    <property type="match status" value="1"/>
</dbReference>
<comment type="caution">
    <text evidence="9">Lacks conserved residue(s) required for the propagation of feature annotation.</text>
</comment>
<dbReference type="Pfam" id="PF01243">
    <property type="entry name" value="PNPOx_N"/>
    <property type="match status" value="1"/>
</dbReference>
<dbReference type="PROSITE" id="PS01064">
    <property type="entry name" value="PYRIDOX_OXIDASE"/>
    <property type="match status" value="1"/>
</dbReference>
<keyword evidence="9" id="KW-0630">Potassium</keyword>
<dbReference type="Gene3D" id="3.40.50.10260">
    <property type="entry name" value="YjeF N-terminal domain"/>
    <property type="match status" value="1"/>
</dbReference>
<accession>A0A2R6WD58</accession>
<proteinExistence type="inferred from homology"/>
<dbReference type="InterPro" id="IPR000659">
    <property type="entry name" value="Pyridox_Oxase"/>
</dbReference>
<keyword evidence="6" id="KW-0288">FMN</keyword>
<evidence type="ECO:0000259" key="10">
    <source>
        <dbReference type="PROSITE" id="PS51385"/>
    </source>
</evidence>
<dbReference type="UniPathway" id="UPA01068">
    <property type="reaction ID" value="UER00304"/>
</dbReference>
<evidence type="ECO:0000256" key="1">
    <source>
        <dbReference type="ARBA" id="ARBA00001917"/>
    </source>
</evidence>
<feature type="binding site" evidence="9">
    <location>
        <begin position="222"/>
        <end position="228"/>
    </location>
    <ligand>
        <name>(6S)-NADPHX</name>
        <dbReference type="ChEBI" id="CHEBI:64076"/>
    </ligand>
</feature>
<comment type="cofactor">
    <cofactor evidence="9">
        <name>K(+)</name>
        <dbReference type="ChEBI" id="CHEBI:29103"/>
    </cofactor>
    <text evidence="9">Binds 1 potassium ion per subunit.</text>
</comment>
<dbReference type="HAMAP" id="MF_01966">
    <property type="entry name" value="NADHX_epimerase"/>
    <property type="match status" value="1"/>
</dbReference>
<evidence type="ECO:0000313" key="11">
    <source>
        <dbReference type="EMBL" id="PTQ31762.1"/>
    </source>
</evidence>
<dbReference type="NCBIfam" id="NF004231">
    <property type="entry name" value="PRK05679.1"/>
    <property type="match status" value="1"/>
</dbReference>
<comment type="function">
    <text evidence="9">Catalyzes the epimerization of the S- and R-forms of NAD(P)HX, a damaged form of NAD(P)H that is a result of enzymatic or heat-dependent hydration. This is a prerequisite for the S-specific NAD(P)H-hydrate dehydratase to allow the repair of both epimers of NAD(P)HX.</text>
</comment>
<reference evidence="11" key="2">
    <citation type="submission" date="2017-12" db="EMBL/GenBank/DDBJ databases">
        <title>WGS assembly of Marchantia polymorpha.</title>
        <authorList>
            <person name="Bowman J.L."/>
            <person name="Kohchi T."/>
            <person name="Yamato K.T."/>
            <person name="Jenkins J."/>
            <person name="Shu S."/>
            <person name="Ishizaki K."/>
            <person name="Yamaoka S."/>
            <person name="Nishihama R."/>
            <person name="Nakamura Y."/>
            <person name="Berger F."/>
            <person name="Adam C."/>
            <person name="Aki S.S."/>
            <person name="Althoff F."/>
            <person name="Araki T."/>
            <person name="Arteaga-Vazquez M.A."/>
            <person name="Balasubrmanian S."/>
            <person name="Bauer D."/>
            <person name="Boehm C.R."/>
            <person name="Briginshaw L."/>
            <person name="Caballero-Perez J."/>
            <person name="Catarino B."/>
            <person name="Chen F."/>
            <person name="Chiyoda S."/>
            <person name="Chovatia M."/>
            <person name="Davies K.M."/>
            <person name="Delmans M."/>
            <person name="Demura T."/>
            <person name="Dierschke T."/>
            <person name="Dolan L."/>
            <person name="Dorantes-Acosta A.E."/>
            <person name="Eklund D.M."/>
            <person name="Florent S.N."/>
            <person name="Flores-Sandoval E."/>
            <person name="Fujiyama A."/>
            <person name="Fukuzawa H."/>
            <person name="Galik B."/>
            <person name="Grimanelli D."/>
            <person name="Grimwood J."/>
            <person name="Grossniklaus U."/>
            <person name="Hamada T."/>
            <person name="Haseloff J."/>
            <person name="Hetherington A.J."/>
            <person name="Higo A."/>
            <person name="Hirakawa Y."/>
            <person name="Hundley H.N."/>
            <person name="Ikeda Y."/>
            <person name="Inoue K."/>
            <person name="Inoue S."/>
            <person name="Ishida S."/>
            <person name="Jia Q."/>
            <person name="Kakita M."/>
            <person name="Kanazawa T."/>
            <person name="Kawai Y."/>
            <person name="Kawashima T."/>
            <person name="Kennedy M."/>
            <person name="Kinose K."/>
            <person name="Kinoshita T."/>
            <person name="Kohara Y."/>
            <person name="Koide E."/>
            <person name="Komatsu K."/>
            <person name="Kopischke S."/>
            <person name="Kubo M."/>
            <person name="Kyozuka J."/>
            <person name="Lagercrantz U."/>
            <person name="Lin S.S."/>
            <person name="Lindquist E."/>
            <person name="Lipzen A.M."/>
            <person name="Lu C."/>
            <person name="Luna E.D."/>
            <person name="Martienssen R.A."/>
            <person name="Minamino N."/>
            <person name="Mizutani M."/>
            <person name="Mizutani M."/>
            <person name="Mochizuki N."/>
            <person name="Monte I."/>
            <person name="Mosher R."/>
            <person name="Nagasaki H."/>
            <person name="Nakagami H."/>
            <person name="Naramoto S."/>
            <person name="Nishitani K."/>
            <person name="Ohtani M."/>
            <person name="Okamoto T."/>
            <person name="Okumura M."/>
            <person name="Phillips J."/>
            <person name="Pollak B."/>
            <person name="Reinders A."/>
            <person name="Roevekamp M."/>
            <person name="Sano R."/>
            <person name="Sawa S."/>
            <person name="Schmid M.W."/>
            <person name="Shirakawa M."/>
            <person name="Solano R."/>
            <person name="Spunde A."/>
            <person name="Suetsugu N."/>
            <person name="Sugano S."/>
            <person name="Sugiyama A."/>
            <person name="Sun R."/>
            <person name="Suzuki Y."/>
            <person name="Takenaka M."/>
            <person name="Takezawa D."/>
            <person name="Tomogane H."/>
            <person name="Tsuzuki M."/>
            <person name="Ueda T."/>
            <person name="Umeda M."/>
            <person name="Ward J.M."/>
            <person name="Watanabe Y."/>
            <person name="Yazaki K."/>
            <person name="Yokoyama R."/>
            <person name="Yoshitake Y."/>
            <person name="Yotsui I."/>
            <person name="Zachgo S."/>
            <person name="Schmutz J."/>
        </authorList>
    </citation>
    <scope>NUCLEOTIDE SEQUENCE [LARGE SCALE GENOMIC DNA]</scope>
    <source>
        <strain evidence="11">Tak-1</strain>
    </source>
</reference>
<dbReference type="FunFam" id="2.30.110.10:FF:000005">
    <property type="entry name" value="NAD(P)H-hydrate epimerase"/>
    <property type="match status" value="1"/>
</dbReference>
<keyword evidence="9" id="KW-0479">Metal-binding</keyword>
<dbReference type="GO" id="GO:0052856">
    <property type="term" value="F:NAD(P)HX epimerase activity"/>
    <property type="evidence" value="ECO:0007669"/>
    <property type="project" value="UniProtKB-UniRule"/>
</dbReference>
<dbReference type="InterPro" id="IPR019576">
    <property type="entry name" value="Pyridoxamine_oxidase_dimer_C"/>
</dbReference>
<feature type="binding site" evidence="9">
    <location>
        <position position="154"/>
    </location>
    <ligand>
        <name>K(+)</name>
        <dbReference type="ChEBI" id="CHEBI:29103"/>
    </ligand>
</feature>
<dbReference type="OrthoDB" id="10064708at2759"/>
<feature type="binding site" evidence="9">
    <location>
        <position position="263"/>
    </location>
    <ligand>
        <name>K(+)</name>
        <dbReference type="ChEBI" id="CHEBI:29103"/>
    </ligand>
</feature>